<keyword evidence="4" id="KW-0624">Polysaccharide degradation</keyword>
<protein>
    <submittedName>
        <fullName evidence="7">Pectin lyase fold/virulence factor</fullName>
    </submittedName>
</protein>
<keyword evidence="3 4" id="KW-0456">Lyase</keyword>
<dbReference type="InterPro" id="IPR011050">
    <property type="entry name" value="Pectin_lyase_fold/virulence"/>
</dbReference>
<dbReference type="InterPro" id="IPR002022">
    <property type="entry name" value="Pec_lyase"/>
</dbReference>
<evidence type="ECO:0000256" key="2">
    <source>
        <dbReference type="ARBA" id="ARBA00022729"/>
    </source>
</evidence>
<comment type="similarity">
    <text evidence="1 4">Belongs to the polysaccharide lyase 1 family.</text>
</comment>
<gene>
    <name evidence="7" type="ORF">QBC38DRAFT_517677</name>
</gene>
<dbReference type="SMART" id="SM00656">
    <property type="entry name" value="Amb_all"/>
    <property type="match status" value="1"/>
</dbReference>
<evidence type="ECO:0000313" key="8">
    <source>
        <dbReference type="Proteomes" id="UP001301958"/>
    </source>
</evidence>
<evidence type="ECO:0000256" key="5">
    <source>
        <dbReference type="SAM" id="SignalP"/>
    </source>
</evidence>
<keyword evidence="8" id="KW-1185">Reference proteome</keyword>
<comment type="caution">
    <text evidence="7">The sequence shown here is derived from an EMBL/GenBank/DDBJ whole genome shotgun (WGS) entry which is preliminary data.</text>
</comment>
<dbReference type="Gene3D" id="2.160.20.10">
    <property type="entry name" value="Single-stranded right-handed beta-helix, Pectin lyase-like"/>
    <property type="match status" value="1"/>
</dbReference>
<evidence type="ECO:0000256" key="1">
    <source>
        <dbReference type="ARBA" id="ARBA00010980"/>
    </source>
</evidence>
<organism evidence="7 8">
    <name type="scientific">Podospora fimiseda</name>
    <dbReference type="NCBI Taxonomy" id="252190"/>
    <lineage>
        <taxon>Eukaryota</taxon>
        <taxon>Fungi</taxon>
        <taxon>Dikarya</taxon>
        <taxon>Ascomycota</taxon>
        <taxon>Pezizomycotina</taxon>
        <taxon>Sordariomycetes</taxon>
        <taxon>Sordariomycetidae</taxon>
        <taxon>Sordariales</taxon>
        <taxon>Podosporaceae</taxon>
        <taxon>Podospora</taxon>
    </lineage>
</organism>
<dbReference type="GO" id="GO:0030570">
    <property type="term" value="F:pectate lyase activity"/>
    <property type="evidence" value="ECO:0007669"/>
    <property type="project" value="InterPro"/>
</dbReference>
<feature type="domain" description="Pectate lyase" evidence="6">
    <location>
        <begin position="55"/>
        <end position="261"/>
    </location>
</feature>
<dbReference type="GO" id="GO:0000272">
    <property type="term" value="P:polysaccharide catabolic process"/>
    <property type="evidence" value="ECO:0007669"/>
    <property type="project" value="UniProtKB-KW"/>
</dbReference>
<evidence type="ECO:0000259" key="6">
    <source>
        <dbReference type="SMART" id="SM00656"/>
    </source>
</evidence>
<dbReference type="Pfam" id="PF00544">
    <property type="entry name" value="Pectate_lyase_4"/>
    <property type="match status" value="1"/>
</dbReference>
<dbReference type="GO" id="GO:0005576">
    <property type="term" value="C:extracellular region"/>
    <property type="evidence" value="ECO:0007669"/>
    <property type="project" value="UniProtKB-SubCell"/>
</dbReference>
<reference evidence="7" key="1">
    <citation type="journal article" date="2023" name="Mol. Phylogenet. Evol.">
        <title>Genome-scale phylogeny and comparative genomics of the fungal order Sordariales.</title>
        <authorList>
            <person name="Hensen N."/>
            <person name="Bonometti L."/>
            <person name="Westerberg I."/>
            <person name="Brannstrom I.O."/>
            <person name="Guillou S."/>
            <person name="Cros-Aarteil S."/>
            <person name="Calhoun S."/>
            <person name="Haridas S."/>
            <person name="Kuo A."/>
            <person name="Mondo S."/>
            <person name="Pangilinan J."/>
            <person name="Riley R."/>
            <person name="LaButti K."/>
            <person name="Andreopoulos B."/>
            <person name="Lipzen A."/>
            <person name="Chen C."/>
            <person name="Yan M."/>
            <person name="Daum C."/>
            <person name="Ng V."/>
            <person name="Clum A."/>
            <person name="Steindorff A."/>
            <person name="Ohm R.A."/>
            <person name="Martin F."/>
            <person name="Silar P."/>
            <person name="Natvig D.O."/>
            <person name="Lalanne C."/>
            <person name="Gautier V."/>
            <person name="Ament-Velasquez S.L."/>
            <person name="Kruys A."/>
            <person name="Hutchinson M.I."/>
            <person name="Powell A.J."/>
            <person name="Barry K."/>
            <person name="Miller A.N."/>
            <person name="Grigoriev I.V."/>
            <person name="Debuchy R."/>
            <person name="Gladieux P."/>
            <person name="Hiltunen Thoren M."/>
            <person name="Johannesson H."/>
        </authorList>
    </citation>
    <scope>NUCLEOTIDE SEQUENCE</scope>
    <source>
        <strain evidence="7">CBS 990.96</strain>
    </source>
</reference>
<dbReference type="PANTHER" id="PTHR31683:SF18">
    <property type="entry name" value="PECTATE LYASE 21-RELATED"/>
    <property type="match status" value="1"/>
</dbReference>
<feature type="chain" id="PRO_5042930269" evidence="5">
    <location>
        <begin position="17"/>
        <end position="319"/>
    </location>
</feature>
<feature type="signal peptide" evidence="5">
    <location>
        <begin position="1"/>
        <end position="16"/>
    </location>
</feature>
<dbReference type="SUPFAM" id="SSF51126">
    <property type="entry name" value="Pectin lyase-like"/>
    <property type="match status" value="1"/>
</dbReference>
<dbReference type="InterPro" id="IPR012334">
    <property type="entry name" value="Pectin_lyas_fold"/>
</dbReference>
<dbReference type="AlphaFoldDB" id="A0AAN7GNJ1"/>
<sequence>MRILGILLLLATGAATLPSSGRLLVKKQSDQDLATYDDACNIGFCSVWGATIGGWGASYTTVRTPDEFASAVSGTEEGVIIVEGNLDSPEGRIIEIGSSKSIIGNPGSSLTGISLQLTGSRNVIIRNLVIANSSGNPFAVITLNSARSIWIDHVELSGDTPYFLSIVNGTDYLSVTHNKFSLPRNELIQFPVINVGRDGEDLGKLHVTFARNWFAGVKRGIEFRYGLGHLLNNYFEGSGVDVLKGGKVLIEGGLFENSEVKSSDGEGVWSVTDSVGAEVKTAEVEVEYPYDWYKWEVAGVKEGVKRWAGQTLVFMVWDK</sequence>
<comment type="subcellular location">
    <subcellularLocation>
        <location evidence="4">Secreted</location>
    </subcellularLocation>
</comment>
<keyword evidence="4" id="KW-0964">Secreted</keyword>
<dbReference type="EMBL" id="MU865438">
    <property type="protein sequence ID" value="KAK4223142.1"/>
    <property type="molecule type" value="Genomic_DNA"/>
</dbReference>
<name>A0AAN7GNJ1_9PEZI</name>
<reference evidence="7" key="2">
    <citation type="submission" date="2023-05" db="EMBL/GenBank/DDBJ databases">
        <authorList>
            <consortium name="Lawrence Berkeley National Laboratory"/>
            <person name="Steindorff A."/>
            <person name="Hensen N."/>
            <person name="Bonometti L."/>
            <person name="Westerberg I."/>
            <person name="Brannstrom I.O."/>
            <person name="Guillou S."/>
            <person name="Cros-Aarteil S."/>
            <person name="Calhoun S."/>
            <person name="Haridas S."/>
            <person name="Kuo A."/>
            <person name="Mondo S."/>
            <person name="Pangilinan J."/>
            <person name="Riley R."/>
            <person name="Labutti K."/>
            <person name="Andreopoulos B."/>
            <person name="Lipzen A."/>
            <person name="Chen C."/>
            <person name="Yanf M."/>
            <person name="Daum C."/>
            <person name="Ng V."/>
            <person name="Clum A."/>
            <person name="Ohm R."/>
            <person name="Martin F."/>
            <person name="Silar P."/>
            <person name="Natvig D."/>
            <person name="Lalanne C."/>
            <person name="Gautier V."/>
            <person name="Ament-Velasquez S.L."/>
            <person name="Kruys A."/>
            <person name="Hutchinson M.I."/>
            <person name="Powell A.J."/>
            <person name="Barry K."/>
            <person name="Miller A.N."/>
            <person name="Grigoriev I.V."/>
            <person name="Debuchy R."/>
            <person name="Gladieux P."/>
            <person name="Thoren M.H."/>
            <person name="Johannesson H."/>
        </authorList>
    </citation>
    <scope>NUCLEOTIDE SEQUENCE</scope>
    <source>
        <strain evidence="7">CBS 990.96</strain>
    </source>
</reference>
<evidence type="ECO:0000313" key="7">
    <source>
        <dbReference type="EMBL" id="KAK4223142.1"/>
    </source>
</evidence>
<keyword evidence="4" id="KW-0119">Carbohydrate metabolism</keyword>
<proteinExistence type="inferred from homology"/>
<dbReference type="InterPro" id="IPR045032">
    <property type="entry name" value="PEL"/>
</dbReference>
<evidence type="ECO:0000256" key="4">
    <source>
        <dbReference type="RuleBase" id="RU361173"/>
    </source>
</evidence>
<dbReference type="Proteomes" id="UP001301958">
    <property type="component" value="Unassembled WGS sequence"/>
</dbReference>
<accession>A0AAN7GNJ1</accession>
<dbReference type="PANTHER" id="PTHR31683">
    <property type="entry name" value="PECTATE LYASE 18-RELATED"/>
    <property type="match status" value="1"/>
</dbReference>
<evidence type="ECO:0000256" key="3">
    <source>
        <dbReference type="ARBA" id="ARBA00023239"/>
    </source>
</evidence>
<keyword evidence="2 5" id="KW-0732">Signal</keyword>